<gene>
    <name evidence="2" type="ORF">K505DRAFT_246551</name>
</gene>
<sequence>MPHTEIDVLRKRMETMLTEAKASGHGIKNIIPKEMQDDFYHLRELKAAKEYIKEGEERAKKLQEEKSELAKQLSAAKKAVEELPEDHKQLKIDVGQRELEVTYYKGLMNAAEARANNFQQKWLCSVKEQAQSDEKDNRIETLELECTEHKALIYKLTNENQKATDVFEMLRDQHMNALEQKEKRLMELEKSIKETRDYSKHIEEENEGFEAAYNDLVRRLEAENGDCATALNKAAECIRNMEKEQCAAVSETVILRRFFNRCFSILSIHQGIFQQLLNNDQQKVIWLPDTLEGELNSSYKECEAFRYVHEAFENEGIQQDMVRDELLGLAISATRMQQLLGAISGDVSHFLIALRQKPDLWLAMRTKFGMFVRK</sequence>
<protein>
    <submittedName>
        <fullName evidence="2">Uncharacterized protein</fullName>
    </submittedName>
</protein>
<accession>A0A6A6X8R2</accession>
<evidence type="ECO:0000313" key="3">
    <source>
        <dbReference type="Proteomes" id="UP000799757"/>
    </source>
</evidence>
<organism evidence="2 3">
    <name type="scientific">Melanomma pulvis-pyrius CBS 109.77</name>
    <dbReference type="NCBI Taxonomy" id="1314802"/>
    <lineage>
        <taxon>Eukaryota</taxon>
        <taxon>Fungi</taxon>
        <taxon>Dikarya</taxon>
        <taxon>Ascomycota</taxon>
        <taxon>Pezizomycotina</taxon>
        <taxon>Dothideomycetes</taxon>
        <taxon>Pleosporomycetidae</taxon>
        <taxon>Pleosporales</taxon>
        <taxon>Melanommataceae</taxon>
        <taxon>Melanomma</taxon>
    </lineage>
</organism>
<proteinExistence type="predicted"/>
<keyword evidence="1" id="KW-0175">Coiled coil</keyword>
<evidence type="ECO:0000256" key="1">
    <source>
        <dbReference type="SAM" id="Coils"/>
    </source>
</evidence>
<dbReference type="EMBL" id="MU001967">
    <property type="protein sequence ID" value="KAF2792483.1"/>
    <property type="molecule type" value="Genomic_DNA"/>
</dbReference>
<feature type="coiled-coil region" evidence="1">
    <location>
        <begin position="139"/>
        <end position="205"/>
    </location>
</feature>
<evidence type="ECO:0000313" key="2">
    <source>
        <dbReference type="EMBL" id="KAF2792483.1"/>
    </source>
</evidence>
<keyword evidence="3" id="KW-1185">Reference proteome</keyword>
<feature type="coiled-coil region" evidence="1">
    <location>
        <begin position="45"/>
        <end position="82"/>
    </location>
</feature>
<dbReference type="AlphaFoldDB" id="A0A6A6X8R2"/>
<reference evidence="2" key="1">
    <citation type="journal article" date="2020" name="Stud. Mycol.">
        <title>101 Dothideomycetes genomes: a test case for predicting lifestyles and emergence of pathogens.</title>
        <authorList>
            <person name="Haridas S."/>
            <person name="Albert R."/>
            <person name="Binder M."/>
            <person name="Bloem J."/>
            <person name="Labutti K."/>
            <person name="Salamov A."/>
            <person name="Andreopoulos B."/>
            <person name="Baker S."/>
            <person name="Barry K."/>
            <person name="Bills G."/>
            <person name="Bluhm B."/>
            <person name="Cannon C."/>
            <person name="Castanera R."/>
            <person name="Culley D."/>
            <person name="Daum C."/>
            <person name="Ezra D."/>
            <person name="Gonzalez J."/>
            <person name="Henrissat B."/>
            <person name="Kuo A."/>
            <person name="Liang C."/>
            <person name="Lipzen A."/>
            <person name="Lutzoni F."/>
            <person name="Magnuson J."/>
            <person name="Mondo S."/>
            <person name="Nolan M."/>
            <person name="Ohm R."/>
            <person name="Pangilinan J."/>
            <person name="Park H.-J."/>
            <person name="Ramirez L."/>
            <person name="Alfaro M."/>
            <person name="Sun H."/>
            <person name="Tritt A."/>
            <person name="Yoshinaga Y."/>
            <person name="Zwiers L.-H."/>
            <person name="Turgeon B."/>
            <person name="Goodwin S."/>
            <person name="Spatafora J."/>
            <person name="Crous P."/>
            <person name="Grigoriev I."/>
        </authorList>
    </citation>
    <scope>NUCLEOTIDE SEQUENCE</scope>
    <source>
        <strain evidence="2">CBS 109.77</strain>
    </source>
</reference>
<dbReference type="OrthoDB" id="3777090at2759"/>
<dbReference type="Proteomes" id="UP000799757">
    <property type="component" value="Unassembled WGS sequence"/>
</dbReference>
<name>A0A6A6X8R2_9PLEO</name>